<feature type="domain" description="Secretion system C-terminal sorting" evidence="4">
    <location>
        <begin position="131"/>
        <end position="204"/>
    </location>
</feature>
<feature type="transmembrane region" description="Helical" evidence="2">
    <location>
        <begin position="57"/>
        <end position="76"/>
    </location>
</feature>
<dbReference type="InterPro" id="IPR011871">
    <property type="entry name" value="Fib_succ_major"/>
</dbReference>
<dbReference type="EMBL" id="AP018694">
    <property type="protein sequence ID" value="BBE18005.1"/>
    <property type="molecule type" value="Genomic_DNA"/>
</dbReference>
<dbReference type="PANTHER" id="PTHR46580">
    <property type="entry name" value="SENSOR KINASE-RELATED"/>
    <property type="match status" value="1"/>
</dbReference>
<keyword evidence="6" id="KW-1185">Reference proteome</keyword>
<keyword evidence="1" id="KW-0732">Signal</keyword>
<dbReference type="SUPFAM" id="SSF69318">
    <property type="entry name" value="Integrin alpha N-terminal domain"/>
    <property type="match status" value="1"/>
</dbReference>
<evidence type="ECO:0000256" key="2">
    <source>
        <dbReference type="SAM" id="Phobius"/>
    </source>
</evidence>
<keyword evidence="2" id="KW-1133">Transmembrane helix</keyword>
<organism evidence="5 6">
    <name type="scientific">Aquipluma nitroreducens</name>
    <dbReference type="NCBI Taxonomy" id="2010828"/>
    <lineage>
        <taxon>Bacteria</taxon>
        <taxon>Pseudomonadati</taxon>
        <taxon>Bacteroidota</taxon>
        <taxon>Bacteroidia</taxon>
        <taxon>Marinilabiliales</taxon>
        <taxon>Prolixibacteraceae</taxon>
        <taxon>Aquipluma</taxon>
    </lineage>
</organism>
<dbReference type="InterPro" id="IPR013517">
    <property type="entry name" value="FG-GAP"/>
</dbReference>
<evidence type="ECO:0000313" key="5">
    <source>
        <dbReference type="EMBL" id="BBE18005.1"/>
    </source>
</evidence>
<evidence type="ECO:0000259" key="3">
    <source>
        <dbReference type="Pfam" id="PF09603"/>
    </source>
</evidence>
<reference evidence="5" key="1">
    <citation type="journal article" date="2020" name="Int. J. Syst. Evol. Microbiol.">
        <title>Aquipluma nitroreducens gen. nov. sp. nov., a novel facultatively anaerobic bacterium isolated from a freshwater lake.</title>
        <authorList>
            <person name="Watanabe M."/>
            <person name="Kojima H."/>
            <person name="Fukui M."/>
        </authorList>
    </citation>
    <scope>NUCLEOTIDE SEQUENCE</scope>
    <source>
        <strain evidence="5">MeG22</strain>
    </source>
</reference>
<name>A0A5K7S935_9BACT</name>
<dbReference type="Pfam" id="PF18962">
    <property type="entry name" value="Por_Secre_tail"/>
    <property type="match status" value="1"/>
</dbReference>
<evidence type="ECO:0000313" key="6">
    <source>
        <dbReference type="Proteomes" id="UP001193389"/>
    </source>
</evidence>
<dbReference type="InterPro" id="IPR026444">
    <property type="entry name" value="Secre_tail"/>
</dbReference>
<keyword evidence="2" id="KW-0812">Transmembrane</keyword>
<dbReference type="Pfam" id="PF09603">
    <property type="entry name" value="Fib_succ_major"/>
    <property type="match status" value="1"/>
</dbReference>
<keyword evidence="2" id="KW-0472">Membrane</keyword>
<evidence type="ECO:0000259" key="4">
    <source>
        <dbReference type="Pfam" id="PF18962"/>
    </source>
</evidence>
<dbReference type="KEGG" id="anf:AQPE_2164"/>
<dbReference type="Pfam" id="PF13517">
    <property type="entry name" value="FG-GAP_3"/>
    <property type="match status" value="2"/>
</dbReference>
<gene>
    <name evidence="5" type="ORF">AQPE_2164</name>
</gene>
<dbReference type="NCBIfam" id="TIGR04183">
    <property type="entry name" value="Por_Secre_tail"/>
    <property type="match status" value="1"/>
</dbReference>
<evidence type="ECO:0000256" key="1">
    <source>
        <dbReference type="ARBA" id="ARBA00022729"/>
    </source>
</evidence>
<accession>A0A5K7S935</accession>
<dbReference type="InterPro" id="IPR028994">
    <property type="entry name" value="Integrin_alpha_N"/>
</dbReference>
<dbReference type="NCBIfam" id="TIGR02145">
    <property type="entry name" value="Fib_succ_major"/>
    <property type="match status" value="1"/>
</dbReference>
<proteinExistence type="predicted"/>
<protein>
    <submittedName>
        <fullName evidence="5">Major paralogous domain protein</fullName>
    </submittedName>
</protein>
<dbReference type="PANTHER" id="PTHR46580:SF4">
    <property type="entry name" value="ATP_GTP-BINDING PROTEIN"/>
    <property type="match status" value="1"/>
</dbReference>
<dbReference type="AlphaFoldDB" id="A0A5K7S935"/>
<dbReference type="Proteomes" id="UP001193389">
    <property type="component" value="Chromosome"/>
</dbReference>
<dbReference type="Gene3D" id="2.130.10.130">
    <property type="entry name" value="Integrin alpha, N-terminal"/>
    <property type="match status" value="1"/>
</dbReference>
<feature type="domain" description="Fibrobacter succinogenes major paralogous" evidence="3">
    <location>
        <begin position="288"/>
        <end position="470"/>
    </location>
</feature>
<sequence>MIVFTKNSEQGLYFSNNRSNSKVHPSKAPFIKWIEIIQTDFVNFRLLTKPNAMKKPILFIFLSLSVLILHAQNYLINFSGTGSSTTVETVTVENLTQGKSITFAGSKTLHLMDKVTGNTPLLEYIDYPMIVYPNPSSGDFQVQFEAQKSGMVTVAIYDISGREINEQQQRIKSGFQSFKIDGLGNGVFTIQVLLEDRKFTQKVVCNGKTNSNVSITYNGLSEVNQNKTTLKNASIEQTWQYNEGDRLKFQGTSGKYSTIVMDVPTQSKTLSFDFVECADADGNNYPVVKIGNQLWMAENLRTTKYRTGDVIPQIYDDKDWDSLNSLNIGGYCWYQNNANNIKFFGALYQYSTVTDTLKIAPIGWHIPTSEEWKTLIAYLDGNSAGNKLKESGKTHWEQPIQAGTNESGYSAGPGGYRYSGFWGIGHEGYWWSSTESSTSDAYRVGLIINDPSCQITTINKLYGLSVRCIKGDIPQLATIAPYNNNSTSVTTGGNITDNGDSPILEQGVCWSIFQNPTILDNKIIDKSSSSSFTSAINGLNEESCYYIRAYAKNAYGTGYGNQVTTLCPEIYSSKTSTININIPGISDDNLNTGVNGSISGTVVYMKDGVENMIITPTLFFNEPLIPAIHLIKKEDSWVYGDNYSSGSMGCARNYDFLDDRGTIVFSDTGLELKEGTWPMGNLMVARTIGDKLSWSTVSNDRSFYHSVSTGDINNDGLKDIVGLHMGTKGSWTNDNLHTYTQNADGTFSENRDIISLSKVTENYGGGAVLVADVLGDSRPEIIKADYGQNPTYPSPRYSFAIFSFDQNTGHYELVKSPGPLGVFENPDRGATSIKEADFDNDGDLDLAVATEGTDFNGIEIWLNDGAGNFTPSDQKIEFSPIDLQFREFQVMDIDNDGYLDIVLNPFHYGKLFRIDAESSDLDKTEGIILNNLIWKNSTGKFSLLKKDIIVYGVIPEFVKGFKINGKLTFFCVRGNANSSITITEIVPHL</sequence>